<dbReference type="KEGG" id="bbro:BAU06_21435"/>
<dbReference type="EMBL" id="CP016171">
    <property type="protein sequence ID" value="ANN73666.1"/>
    <property type="molecule type" value="Genomic_DNA"/>
</dbReference>
<name>A0A193FLI0_9BORD</name>
<dbReference type="AlphaFoldDB" id="A0A193FLI0"/>
<dbReference type="Proteomes" id="UP000091897">
    <property type="component" value="Chromosome"/>
</dbReference>
<dbReference type="Pfam" id="PF05591">
    <property type="entry name" value="T6SS_VipA"/>
    <property type="match status" value="1"/>
</dbReference>
<reference evidence="3 4" key="1">
    <citation type="submission" date="2016-06" db="EMBL/GenBank/DDBJ databases">
        <title>Complete genome sequences of Bordetella bronchialis and Bordetella flabilis.</title>
        <authorList>
            <person name="LiPuma J.J."/>
            <person name="Spilker T."/>
        </authorList>
    </citation>
    <scope>NUCLEOTIDE SEQUENCE [LARGE SCALE GENOMIC DNA]</scope>
    <source>
        <strain evidence="2 4">AU17976</strain>
        <strain evidence="1 3">AU3182</strain>
    </source>
</reference>
<dbReference type="PANTHER" id="PTHR35850">
    <property type="entry name" value="CYTOPLASMIC PROTEIN-RELATED"/>
    <property type="match status" value="1"/>
</dbReference>
<dbReference type="PIRSF" id="PIRSF028301">
    <property type="entry name" value="UCP028301"/>
    <property type="match status" value="1"/>
</dbReference>
<organism evidence="2 4">
    <name type="scientific">Bordetella bronchialis</name>
    <dbReference type="NCBI Taxonomy" id="463025"/>
    <lineage>
        <taxon>Bacteria</taxon>
        <taxon>Pseudomonadati</taxon>
        <taxon>Pseudomonadota</taxon>
        <taxon>Betaproteobacteria</taxon>
        <taxon>Burkholderiales</taxon>
        <taxon>Alcaligenaceae</taxon>
        <taxon>Bordetella</taxon>
    </lineage>
</organism>
<proteinExistence type="predicted"/>
<protein>
    <submittedName>
        <fullName evidence="2">Type VI secretion system-associated protein</fullName>
    </submittedName>
</protein>
<evidence type="ECO:0000313" key="1">
    <source>
        <dbReference type="EMBL" id="ANN68525.1"/>
    </source>
</evidence>
<evidence type="ECO:0000313" key="2">
    <source>
        <dbReference type="EMBL" id="ANN73666.1"/>
    </source>
</evidence>
<keyword evidence="3" id="KW-1185">Reference proteome</keyword>
<dbReference type="RefSeq" id="WP_066355212.1">
    <property type="nucleotide sequence ID" value="NZ_CBCSFJ010000011.1"/>
</dbReference>
<dbReference type="InterPro" id="IPR008312">
    <property type="entry name" value="T6SS_TssB1"/>
</dbReference>
<evidence type="ECO:0000313" key="4">
    <source>
        <dbReference type="Proteomes" id="UP000092213"/>
    </source>
</evidence>
<dbReference type="PANTHER" id="PTHR35850:SF2">
    <property type="entry name" value="TYPE VI SECRETION SYSTEM CONTRACTILE SHEATH SMALL SUBUNIT"/>
    <property type="match status" value="1"/>
</dbReference>
<evidence type="ECO:0000313" key="3">
    <source>
        <dbReference type="Proteomes" id="UP000091897"/>
    </source>
</evidence>
<dbReference type="EMBL" id="CP016170">
    <property type="protein sequence ID" value="ANN68525.1"/>
    <property type="molecule type" value="Genomic_DNA"/>
</dbReference>
<dbReference type="Proteomes" id="UP000092213">
    <property type="component" value="Chromosome"/>
</dbReference>
<accession>A0A193FLI0</accession>
<gene>
    <name evidence="1" type="ORF">BAU06_21435</name>
    <name evidence="2" type="ORF">BAU08_21970</name>
</gene>
<dbReference type="OrthoDB" id="9789942at2"/>
<dbReference type="STRING" id="463025.BAU08_21970"/>
<sequence>MANEGSVAPKERVNIVYKPATGDAQEQVELPLKQLVIGDFTLQQSDTPLDERKPIRVDKDNFNDVLKAQNLNLTLSVPNRLAEGETDEAMAVSLKFENIRDFEPDAIVGQVPELRQLIELREALKALKGPLGNLPEFRKKLQSLIQDEGARERLLGELGVQASDESADKTKE</sequence>
<dbReference type="NCBIfam" id="TIGR03358">
    <property type="entry name" value="VI_chp_5"/>
    <property type="match status" value="1"/>
</dbReference>